<dbReference type="EMBL" id="WTYW01000001">
    <property type="protein sequence ID" value="MXO84738.1"/>
    <property type="molecule type" value="Genomic_DNA"/>
</dbReference>
<accession>A0A844ZAA9</accession>
<keyword evidence="3" id="KW-0808">Transferase</keyword>
<dbReference type="SUPFAM" id="SSF55681">
    <property type="entry name" value="Class II aaRS and biotin synthetases"/>
    <property type="match status" value="1"/>
</dbReference>
<evidence type="ECO:0000259" key="2">
    <source>
        <dbReference type="Pfam" id="PF13393"/>
    </source>
</evidence>
<dbReference type="Proteomes" id="UP000433104">
    <property type="component" value="Unassembled WGS sequence"/>
</dbReference>
<dbReference type="GO" id="GO:0006427">
    <property type="term" value="P:histidyl-tRNA aminoacylation"/>
    <property type="evidence" value="ECO:0007669"/>
    <property type="project" value="TreeGrafter"/>
</dbReference>
<dbReference type="Gene3D" id="3.30.930.10">
    <property type="entry name" value="Bira Bifunctional Protein, Domain 2"/>
    <property type="match status" value="1"/>
</dbReference>
<evidence type="ECO:0000313" key="3">
    <source>
        <dbReference type="EMBL" id="MXO84738.1"/>
    </source>
</evidence>
<dbReference type="InterPro" id="IPR004516">
    <property type="entry name" value="HisRS/HisZ"/>
</dbReference>
<dbReference type="GO" id="GO:0004821">
    <property type="term" value="F:histidine-tRNA ligase activity"/>
    <property type="evidence" value="ECO:0007669"/>
    <property type="project" value="TreeGrafter"/>
</dbReference>
<protein>
    <submittedName>
        <fullName evidence="3">ATP phosphoribosyltransferase regulatory subunit</fullName>
    </submittedName>
</protein>
<reference evidence="3 4" key="1">
    <citation type="submission" date="2019-12" db="EMBL/GenBank/DDBJ databases">
        <title>Genomic-based taxomic classification of the family Erythrobacteraceae.</title>
        <authorList>
            <person name="Xu L."/>
        </authorList>
    </citation>
    <scope>NUCLEOTIDE SEQUENCE [LARGE SCALE GENOMIC DNA]</scope>
    <source>
        <strain evidence="3 4">MCCC 1A09962</strain>
    </source>
</reference>
<sequence>MNRSTDDLLPIGLEDRLPQQAAAVTRIMRAALTAMDSFGYDRVRPPLVEFEQSLGQRMHGIDTRRMVRFTDPESLRTMALRSDMTVQVGRIAATGLADAPRPLRLCYGGEVAVLQADQLDPARQRLQIGAELIGNDGVEAASEIVSVALAALERAGARNISLDLTLPDIVDVLADQAFPLKADDIASVRRELDTKDAGGLAQVPGGEAYLPLLYAAGPFDEAIATLSRIDAGGALASRIEGLRQIVDKIGTRARVTLDPSERHGFEYQSWFGFTLYAGDARGALGRGGSYAILGPDEPAVGFSLYVDPMLEAVGDEAGEQRPIVFLPVGHDPETAQRLREEGWRTRAALSNSCDAKALGCSHQLVDDSPAPL</sequence>
<keyword evidence="3" id="KW-0328">Glycosyltransferase</keyword>
<evidence type="ECO:0000256" key="1">
    <source>
        <dbReference type="PIRSR" id="PIRSR001549-1"/>
    </source>
</evidence>
<feature type="binding site" evidence="1">
    <location>
        <position position="127"/>
    </location>
    <ligand>
        <name>L-histidine</name>
        <dbReference type="ChEBI" id="CHEBI:57595"/>
    </ligand>
</feature>
<keyword evidence="4" id="KW-1185">Reference proteome</keyword>
<dbReference type="OrthoDB" id="9769617at2"/>
<feature type="domain" description="Class II Histidinyl-tRNA synthetase (HisRS)-like catalytic core" evidence="2">
    <location>
        <begin position="12"/>
        <end position="308"/>
    </location>
</feature>
<dbReference type="Pfam" id="PF13393">
    <property type="entry name" value="tRNA-synt_His"/>
    <property type="match status" value="1"/>
</dbReference>
<dbReference type="InterPro" id="IPR045864">
    <property type="entry name" value="aa-tRNA-synth_II/BPL/LPL"/>
</dbReference>
<organism evidence="3 4">
    <name type="scientific">Parapontixanthobacter aurantiacus</name>
    <dbReference type="NCBI Taxonomy" id="1463599"/>
    <lineage>
        <taxon>Bacteria</taxon>
        <taxon>Pseudomonadati</taxon>
        <taxon>Pseudomonadota</taxon>
        <taxon>Alphaproteobacteria</taxon>
        <taxon>Sphingomonadales</taxon>
        <taxon>Erythrobacteraceae</taxon>
        <taxon>Parapontixanthobacter</taxon>
    </lineage>
</organism>
<evidence type="ECO:0000313" key="4">
    <source>
        <dbReference type="Proteomes" id="UP000433104"/>
    </source>
</evidence>
<dbReference type="GO" id="GO:0005737">
    <property type="term" value="C:cytoplasm"/>
    <property type="evidence" value="ECO:0007669"/>
    <property type="project" value="InterPro"/>
</dbReference>
<dbReference type="InterPro" id="IPR041715">
    <property type="entry name" value="HisRS-like_core"/>
</dbReference>
<dbReference type="PANTHER" id="PTHR43707:SF1">
    <property type="entry name" value="HISTIDINE--TRNA LIGASE, MITOCHONDRIAL-RELATED"/>
    <property type="match status" value="1"/>
</dbReference>
<dbReference type="PIRSF" id="PIRSF001549">
    <property type="entry name" value="His-tRNA_synth"/>
    <property type="match status" value="1"/>
</dbReference>
<proteinExistence type="predicted"/>
<comment type="caution">
    <text evidence="3">The sequence shown here is derived from an EMBL/GenBank/DDBJ whole genome shotgun (WGS) entry which is preliminary data.</text>
</comment>
<dbReference type="GO" id="GO:0016757">
    <property type="term" value="F:glycosyltransferase activity"/>
    <property type="evidence" value="ECO:0007669"/>
    <property type="project" value="UniProtKB-KW"/>
</dbReference>
<dbReference type="RefSeq" id="WP_160681265.1">
    <property type="nucleotide sequence ID" value="NZ_WTYW01000001.1"/>
</dbReference>
<feature type="binding site" evidence="1">
    <location>
        <begin position="83"/>
        <end position="85"/>
    </location>
    <ligand>
        <name>L-histidine</name>
        <dbReference type="ChEBI" id="CHEBI:57595"/>
    </ligand>
</feature>
<name>A0A844ZAA9_9SPHN</name>
<feature type="binding site" evidence="1">
    <location>
        <position position="131"/>
    </location>
    <ligand>
        <name>L-histidine</name>
        <dbReference type="ChEBI" id="CHEBI:57595"/>
    </ligand>
</feature>
<dbReference type="PANTHER" id="PTHR43707">
    <property type="entry name" value="HISTIDYL-TRNA SYNTHETASE"/>
    <property type="match status" value="1"/>
</dbReference>
<gene>
    <name evidence="3" type="ORF">GRI38_01645</name>
</gene>
<dbReference type="AlphaFoldDB" id="A0A844ZAA9"/>